<accession>A0A9P4XQ57</accession>
<keyword evidence="3" id="KW-1185">Reference proteome</keyword>
<organism evidence="2 3">
    <name type="scientific">Trichoderma lentiforme</name>
    <dbReference type="NCBI Taxonomy" id="1567552"/>
    <lineage>
        <taxon>Eukaryota</taxon>
        <taxon>Fungi</taxon>
        <taxon>Dikarya</taxon>
        <taxon>Ascomycota</taxon>
        <taxon>Pezizomycotina</taxon>
        <taxon>Sordariomycetes</taxon>
        <taxon>Hypocreomycetidae</taxon>
        <taxon>Hypocreales</taxon>
        <taxon>Hypocreaceae</taxon>
        <taxon>Trichoderma</taxon>
    </lineage>
</organism>
<dbReference type="AlphaFoldDB" id="A0A9P4XQ57"/>
<dbReference type="Proteomes" id="UP000801864">
    <property type="component" value="Unassembled WGS sequence"/>
</dbReference>
<evidence type="ECO:0000256" key="1">
    <source>
        <dbReference type="SAM" id="MobiDB-lite"/>
    </source>
</evidence>
<dbReference type="EMBL" id="QLNT01000001">
    <property type="protein sequence ID" value="KAF3076795.1"/>
    <property type="molecule type" value="Genomic_DNA"/>
</dbReference>
<comment type="caution">
    <text evidence="2">The sequence shown here is derived from an EMBL/GenBank/DDBJ whole genome shotgun (WGS) entry which is preliminary data.</text>
</comment>
<evidence type="ECO:0000313" key="2">
    <source>
        <dbReference type="EMBL" id="KAF3076795.1"/>
    </source>
</evidence>
<feature type="region of interest" description="Disordered" evidence="1">
    <location>
        <begin position="87"/>
        <end position="118"/>
    </location>
</feature>
<evidence type="ECO:0000313" key="3">
    <source>
        <dbReference type="Proteomes" id="UP000801864"/>
    </source>
</evidence>
<proteinExistence type="predicted"/>
<protein>
    <submittedName>
        <fullName evidence="2">Uncharacterized protein</fullName>
    </submittedName>
</protein>
<sequence length="135" mass="14359">MAPLPLNSVLPCATLIGYDVCRAEIRGTDGWPANNGLSHKGAELLSTIQVGMQAFVQLAQGVPLVVLLAVETLRTRLPHYVCAEGHQSRYRSSGAVGESRSSDGRKPDGVSTYGGHHHPLIHAATPLKLAKITTQ</sequence>
<gene>
    <name evidence="2" type="ORF">CFAM422_000257</name>
</gene>
<name>A0A9P4XQ57_9HYPO</name>
<reference evidence="2 3" key="1">
    <citation type="submission" date="2018-06" db="EMBL/GenBank/DDBJ databases">
        <title>Genome analysis of cellulolytic fungus Trichoderma lentiforme CFAM-422.</title>
        <authorList>
            <person name="Steindorff A.S."/>
            <person name="Formighieri E.F."/>
            <person name="Midorikawa G.E.O."/>
            <person name="Tamietti M.S."/>
            <person name="Ramos E.Z."/>
            <person name="Silva A.S."/>
            <person name="Bon E.P.S."/>
            <person name="Mendes T.D."/>
            <person name="Damaso M.C.T."/>
            <person name="Favaro L.C.L."/>
        </authorList>
    </citation>
    <scope>NUCLEOTIDE SEQUENCE [LARGE SCALE GENOMIC DNA]</scope>
    <source>
        <strain evidence="2 3">CFAM-422</strain>
    </source>
</reference>